<dbReference type="InterPro" id="IPR041916">
    <property type="entry name" value="Anti_sigma_zinc_sf"/>
</dbReference>
<dbReference type="RefSeq" id="WP_120749381.1">
    <property type="nucleotide sequence ID" value="NZ_RBAH01000017.1"/>
</dbReference>
<evidence type="ECO:0000256" key="4">
    <source>
        <dbReference type="SAM" id="Phobius"/>
    </source>
</evidence>
<keyword evidence="4" id="KW-0472">Membrane</keyword>
<feature type="region of interest" description="Disordered" evidence="3">
    <location>
        <begin position="141"/>
        <end position="211"/>
    </location>
</feature>
<gene>
    <name evidence="6" type="ORF">D7M11_21825</name>
</gene>
<evidence type="ECO:0000313" key="7">
    <source>
        <dbReference type="Proteomes" id="UP000282311"/>
    </source>
</evidence>
<dbReference type="AlphaFoldDB" id="A0A3B0C0I4"/>
<protein>
    <recommendedName>
        <fullName evidence="2">Anti-sigma-W factor RsiW</fullName>
    </recommendedName>
</protein>
<feature type="transmembrane region" description="Helical" evidence="4">
    <location>
        <begin position="110"/>
        <end position="130"/>
    </location>
</feature>
<sequence>MNCQEVMELMQRHLDEDLNDSEHEAMLAHLQQCPDCAEMFSRLQQLSQELASLPKVTPPFSLVDSILPQLAEIDRAGERGGEEPVQTSTVPKNTAVIPLAAERPRRFKSAWSFAAAGGIVAAGLLLALFINDMDGTKVADESQLMPKAGSQSSTSYSSASMPNRSAADQATAEAAKEAPGSAALTSKEKPDSGAAQTGGRTGGGAAPAEVPVKQEIAPEAERVIDQRGGNIGDVTKNGNGGSPGSGAQTSPVTDSAKGAGEQPPVNGGAAAIPGSSVTPPSAPADETKGPNDTAKSGLGSSGSPGSDQNQQKFGISAMTDPAADTKESAAGSSAGTKITDPAADAAKDKLSRPDMAGLLAVQESFESEDGVLVATIDPANRRVVVTTNDDRHTQMFVSASWGTQDSAKLLTWKGSAQLTYSVTAKDGTAKTYVVDIAKNAESLQKP</sequence>
<evidence type="ECO:0000256" key="2">
    <source>
        <dbReference type="ARBA" id="ARBA00024438"/>
    </source>
</evidence>
<evidence type="ECO:0000256" key="1">
    <source>
        <dbReference type="ARBA" id="ARBA00024353"/>
    </source>
</evidence>
<feature type="region of interest" description="Disordered" evidence="3">
    <location>
        <begin position="223"/>
        <end position="351"/>
    </location>
</feature>
<keyword evidence="7" id="KW-1185">Reference proteome</keyword>
<evidence type="ECO:0000259" key="5">
    <source>
        <dbReference type="Pfam" id="PF13490"/>
    </source>
</evidence>
<dbReference type="Proteomes" id="UP000282311">
    <property type="component" value="Unassembled WGS sequence"/>
</dbReference>
<evidence type="ECO:0000313" key="6">
    <source>
        <dbReference type="EMBL" id="RKN79012.1"/>
    </source>
</evidence>
<organism evidence="6 7">
    <name type="scientific">Paenibacillus ginsengarvi</name>
    <dbReference type="NCBI Taxonomy" id="400777"/>
    <lineage>
        <taxon>Bacteria</taxon>
        <taxon>Bacillati</taxon>
        <taxon>Bacillota</taxon>
        <taxon>Bacilli</taxon>
        <taxon>Bacillales</taxon>
        <taxon>Paenibacillaceae</taxon>
        <taxon>Paenibacillus</taxon>
    </lineage>
</organism>
<keyword evidence="4" id="KW-1133">Transmembrane helix</keyword>
<dbReference type="InterPro" id="IPR027383">
    <property type="entry name" value="Znf_put"/>
</dbReference>
<evidence type="ECO:0000256" key="3">
    <source>
        <dbReference type="SAM" id="MobiDB-lite"/>
    </source>
</evidence>
<accession>A0A3B0C0I4</accession>
<comment type="similarity">
    <text evidence="1">Belongs to the zinc-associated anti-sigma factor (ZAS) superfamily. Anti-sigma-W factor family.</text>
</comment>
<proteinExistence type="inferred from homology"/>
<dbReference type="EMBL" id="RBAH01000017">
    <property type="protein sequence ID" value="RKN79012.1"/>
    <property type="molecule type" value="Genomic_DNA"/>
</dbReference>
<name>A0A3B0C0I4_9BACL</name>
<dbReference type="Pfam" id="PF13490">
    <property type="entry name" value="zf-HC2"/>
    <property type="match status" value="1"/>
</dbReference>
<dbReference type="Gene3D" id="1.10.10.1320">
    <property type="entry name" value="Anti-sigma factor, zinc-finger domain"/>
    <property type="match status" value="1"/>
</dbReference>
<comment type="caution">
    <text evidence="6">The sequence shown here is derived from an EMBL/GenBank/DDBJ whole genome shotgun (WGS) entry which is preliminary data.</text>
</comment>
<feature type="compositionally biased region" description="Low complexity" evidence="3">
    <location>
        <begin position="296"/>
        <end position="306"/>
    </location>
</feature>
<reference evidence="6 7" key="1">
    <citation type="journal article" date="2007" name="Int. J. Syst. Evol. Microbiol.">
        <title>Paenibacillus ginsengarvi sp. nov., isolated from soil from ginseng cultivation.</title>
        <authorList>
            <person name="Yoon M.H."/>
            <person name="Ten L.N."/>
            <person name="Im W.T."/>
        </authorList>
    </citation>
    <scope>NUCLEOTIDE SEQUENCE [LARGE SCALE GENOMIC DNA]</scope>
    <source>
        <strain evidence="6 7">KCTC 13059</strain>
    </source>
</reference>
<feature type="domain" description="Putative zinc-finger" evidence="5">
    <location>
        <begin position="3"/>
        <end position="37"/>
    </location>
</feature>
<feature type="compositionally biased region" description="Low complexity" evidence="3">
    <location>
        <begin position="150"/>
        <end position="183"/>
    </location>
</feature>
<keyword evidence="4" id="KW-0812">Transmembrane</keyword>